<evidence type="ECO:0000313" key="2">
    <source>
        <dbReference type="EMBL" id="PWN05825.1"/>
    </source>
</evidence>
<accession>A0A316TS35</accession>
<organism evidence="2 3">
    <name type="scientific">Rhodohalobacter mucosus</name>
    <dbReference type="NCBI Taxonomy" id="2079485"/>
    <lineage>
        <taxon>Bacteria</taxon>
        <taxon>Pseudomonadati</taxon>
        <taxon>Balneolota</taxon>
        <taxon>Balneolia</taxon>
        <taxon>Balneolales</taxon>
        <taxon>Balneolaceae</taxon>
        <taxon>Rhodohalobacter</taxon>
    </lineage>
</organism>
<dbReference type="InterPro" id="IPR012505">
    <property type="entry name" value="YbbR"/>
</dbReference>
<evidence type="ECO:0000256" key="1">
    <source>
        <dbReference type="SAM" id="Phobius"/>
    </source>
</evidence>
<dbReference type="Proteomes" id="UP000245533">
    <property type="component" value="Unassembled WGS sequence"/>
</dbReference>
<dbReference type="RefSeq" id="WP_109647268.1">
    <property type="nucleotide sequence ID" value="NZ_QGGB01000008.1"/>
</dbReference>
<feature type="transmembrane region" description="Helical" evidence="1">
    <location>
        <begin position="37"/>
        <end position="54"/>
    </location>
</feature>
<gene>
    <name evidence="2" type="ORF">DDZ15_11580</name>
</gene>
<dbReference type="Gene3D" id="2.170.120.30">
    <property type="match status" value="2"/>
</dbReference>
<dbReference type="AlphaFoldDB" id="A0A316TS35"/>
<keyword evidence="3" id="KW-1185">Reference proteome</keyword>
<name>A0A316TS35_9BACT</name>
<reference evidence="2 3" key="1">
    <citation type="submission" date="2018-05" db="EMBL/GenBank/DDBJ databases">
        <title>Rhodohalobacter halophilus gen. nov., sp. nov., a moderately halophilic member of the family Balneolaceae.</title>
        <authorList>
            <person name="Liu Z.-W."/>
        </authorList>
    </citation>
    <scope>NUCLEOTIDE SEQUENCE [LARGE SCALE GENOMIC DNA]</scope>
    <source>
        <strain evidence="2 3">8A47</strain>
    </source>
</reference>
<keyword evidence="1" id="KW-1133">Transmembrane helix</keyword>
<dbReference type="OrthoDB" id="1115707at2"/>
<dbReference type="InterPro" id="IPR053154">
    <property type="entry name" value="c-di-AMP_regulator"/>
</dbReference>
<evidence type="ECO:0000313" key="3">
    <source>
        <dbReference type="Proteomes" id="UP000245533"/>
    </source>
</evidence>
<comment type="caution">
    <text evidence="2">The sequence shown here is derived from an EMBL/GenBank/DDBJ whole genome shotgun (WGS) entry which is preliminary data.</text>
</comment>
<dbReference type="PANTHER" id="PTHR37804:SF1">
    <property type="entry name" value="CDAA REGULATORY PROTEIN CDAR"/>
    <property type="match status" value="1"/>
</dbReference>
<dbReference type="EMBL" id="QGGB01000008">
    <property type="protein sequence ID" value="PWN05825.1"/>
    <property type="molecule type" value="Genomic_DNA"/>
</dbReference>
<dbReference type="Pfam" id="PF07949">
    <property type="entry name" value="YbbR"/>
    <property type="match status" value="1"/>
</dbReference>
<evidence type="ECO:0008006" key="4">
    <source>
        <dbReference type="Google" id="ProtNLM"/>
    </source>
</evidence>
<dbReference type="Gene3D" id="2.170.120.40">
    <property type="entry name" value="YbbR-like domain"/>
    <property type="match status" value="1"/>
</dbReference>
<proteinExistence type="predicted"/>
<keyword evidence="1" id="KW-0812">Transmembrane</keyword>
<keyword evidence="1" id="KW-0472">Membrane</keyword>
<protein>
    <recommendedName>
        <fullName evidence="4">YbbR-like protein</fullName>
    </recommendedName>
</protein>
<dbReference type="PANTHER" id="PTHR37804">
    <property type="entry name" value="CDAA REGULATORY PROTEIN CDAR"/>
    <property type="match status" value="1"/>
</dbReference>
<sequence length="335" mass="37685">MNIFTFISERIKEFFKSGSSGTPEEGDDSNFFGRERVIVFSIAFLIAMGLWFMVNLSREFNITVEVPIQLVNLPENLALSSDIPEHASVNVTGEGWNLLPVYTNPPRISIAAEARQINLNEQVRNQMGAFSNLNILQVDPVVITIETEEKASKRVPVVSSVQLDFRSQFGLLQDPALEPDSVTVTAATSRLDEIDSWQTVQTGFDDINRSFEETIQLESAESNISVEPTEVTLRVDVSEYTEAEARIPVRTRNLPAGKAVTYNPSSVTVRFDVPIELYSDVQGTRPFSVYVDYEELERDTTGFITPQVEKISDEFNVRLRSIQPTRVSYFNIIPD</sequence>